<reference evidence="2" key="2">
    <citation type="journal article" date="2015" name="Gigascience">
        <title>Reconstructing a comprehensive transcriptome assembly of a white-pupal translocated strain of the pest fruit fly Bactrocera cucurbitae.</title>
        <authorList>
            <person name="Sim S.B."/>
            <person name="Calla B."/>
            <person name="Hall B."/>
            <person name="DeRego T."/>
            <person name="Geib S.M."/>
        </authorList>
    </citation>
    <scope>NUCLEOTIDE SEQUENCE</scope>
</reference>
<organism evidence="2">
    <name type="scientific">Zeugodacus cucurbitae</name>
    <name type="common">Melon fruit fly</name>
    <name type="synonym">Bactrocera cucurbitae</name>
    <dbReference type="NCBI Taxonomy" id="28588"/>
    <lineage>
        <taxon>Eukaryota</taxon>
        <taxon>Metazoa</taxon>
        <taxon>Ecdysozoa</taxon>
        <taxon>Arthropoda</taxon>
        <taxon>Hexapoda</taxon>
        <taxon>Insecta</taxon>
        <taxon>Pterygota</taxon>
        <taxon>Neoptera</taxon>
        <taxon>Endopterygota</taxon>
        <taxon>Diptera</taxon>
        <taxon>Brachycera</taxon>
        <taxon>Muscomorpha</taxon>
        <taxon>Tephritoidea</taxon>
        <taxon>Tephritidae</taxon>
        <taxon>Zeugodacus</taxon>
        <taxon>Zeugodacus</taxon>
    </lineage>
</organism>
<reference evidence="2" key="1">
    <citation type="submission" date="2014-11" db="EMBL/GenBank/DDBJ databases">
        <authorList>
            <person name="Geib S."/>
        </authorList>
    </citation>
    <scope>NUCLEOTIDE SEQUENCE</scope>
</reference>
<sequence length="175" mass="20241">FSSYIHLIEMFVTRHLLAYICATIFAFYIIICEGGQEEAWNCLEDRCCSIDFSKMLVSVDFLLYACGTRVDDEWTYSLFLDTGEEMDYIAYHPYTKLDETQYCGEICERIMVCIKSNTFTVSEENGGSAEWCFEGHVEVNNETLYMDENICLNFNNDVIDIPGDVVEFLSTSNIW</sequence>
<evidence type="ECO:0000313" key="2">
    <source>
        <dbReference type="EMBL" id="JAC97163.1"/>
    </source>
</evidence>
<accession>A0A0A1WDT5</accession>
<keyword evidence="1" id="KW-1133">Transmembrane helix</keyword>
<dbReference type="EMBL" id="GBXI01017128">
    <property type="protein sequence ID" value="JAC97163.1"/>
    <property type="molecule type" value="Transcribed_RNA"/>
</dbReference>
<keyword evidence="1" id="KW-0812">Transmembrane</keyword>
<evidence type="ECO:0000256" key="1">
    <source>
        <dbReference type="SAM" id="Phobius"/>
    </source>
</evidence>
<feature type="non-terminal residue" evidence="2">
    <location>
        <position position="1"/>
    </location>
</feature>
<proteinExistence type="predicted"/>
<keyword evidence="1" id="KW-0472">Membrane</keyword>
<feature type="transmembrane region" description="Helical" evidence="1">
    <location>
        <begin position="12"/>
        <end position="31"/>
    </location>
</feature>
<gene>
    <name evidence="2" type="primary">FPV096</name>
    <name evidence="2" type="ORF">g.5578</name>
</gene>
<name>A0A0A1WDT5_ZEUCU</name>
<protein>
    <submittedName>
        <fullName evidence="2">Protein FPV096</fullName>
    </submittedName>
</protein>
<dbReference type="AlphaFoldDB" id="A0A0A1WDT5"/>